<dbReference type="EMBL" id="JACCEW010000003">
    <property type="protein sequence ID" value="NYT37288.1"/>
    <property type="molecule type" value="Genomic_DNA"/>
</dbReference>
<feature type="transmembrane region" description="Helical" evidence="8">
    <location>
        <begin position="174"/>
        <end position="196"/>
    </location>
</feature>
<feature type="transmembrane region" description="Helical" evidence="8">
    <location>
        <begin position="202"/>
        <end position="226"/>
    </location>
</feature>
<keyword evidence="11" id="KW-1185">Reference proteome</keyword>
<dbReference type="InterPro" id="IPR043429">
    <property type="entry name" value="ArtM/GltK/GlnP/TcyL/YhdX-like"/>
</dbReference>
<evidence type="ECO:0000256" key="3">
    <source>
        <dbReference type="ARBA" id="ARBA00022448"/>
    </source>
</evidence>
<dbReference type="InterPro" id="IPR000515">
    <property type="entry name" value="MetI-like"/>
</dbReference>
<dbReference type="Proteomes" id="UP000580517">
    <property type="component" value="Unassembled WGS sequence"/>
</dbReference>
<dbReference type="Pfam" id="PF00528">
    <property type="entry name" value="BPD_transp_1"/>
    <property type="match status" value="1"/>
</dbReference>
<dbReference type="NCBIfam" id="TIGR01726">
    <property type="entry name" value="HEQRo_perm_3TM"/>
    <property type="match status" value="1"/>
</dbReference>
<dbReference type="OrthoDB" id="6534575at2"/>
<dbReference type="InterPro" id="IPR010065">
    <property type="entry name" value="AA_ABC_transptr_permease_3TM"/>
</dbReference>
<reference evidence="10 11" key="1">
    <citation type="submission" date="2020-07" db="EMBL/GenBank/DDBJ databases">
        <title>Taxonomic revisions and descriptions of new bacterial species based on genomic comparisons in the high-G+C-content subgroup of the family Alcaligenaceae.</title>
        <authorList>
            <person name="Szabo A."/>
            <person name="Felfoldi T."/>
        </authorList>
    </citation>
    <scope>NUCLEOTIDE SEQUENCE [LARGE SCALE GENOMIC DNA]</scope>
    <source>
        <strain evidence="10 11">DSM 25264</strain>
    </source>
</reference>
<evidence type="ECO:0000256" key="5">
    <source>
        <dbReference type="ARBA" id="ARBA00022692"/>
    </source>
</evidence>
<keyword evidence="4" id="KW-1003">Cell membrane</keyword>
<dbReference type="GO" id="GO:0022857">
    <property type="term" value="F:transmembrane transporter activity"/>
    <property type="evidence" value="ECO:0007669"/>
    <property type="project" value="InterPro"/>
</dbReference>
<evidence type="ECO:0000256" key="6">
    <source>
        <dbReference type="ARBA" id="ARBA00022989"/>
    </source>
</evidence>
<comment type="caution">
    <text evidence="10">The sequence shown here is derived from an EMBL/GenBank/DDBJ whole genome shotgun (WGS) entry which is preliminary data.</text>
</comment>
<evidence type="ECO:0000256" key="8">
    <source>
        <dbReference type="RuleBase" id="RU363032"/>
    </source>
</evidence>
<keyword evidence="3 8" id="KW-0813">Transport</keyword>
<organism evidence="10 11">
    <name type="scientific">Allopusillimonas soli</name>
    <dbReference type="NCBI Taxonomy" id="659016"/>
    <lineage>
        <taxon>Bacteria</taxon>
        <taxon>Pseudomonadati</taxon>
        <taxon>Pseudomonadota</taxon>
        <taxon>Betaproteobacteria</taxon>
        <taxon>Burkholderiales</taxon>
        <taxon>Alcaligenaceae</taxon>
        <taxon>Allopusillimonas</taxon>
    </lineage>
</organism>
<sequence>MNYNWNWHIFWEAAPGGETYFQTLLWGLAWTVGTAVLSWILALAMGTLMGVMRTVGAPWARRIGACYVELLRNVPLLVQMFLWYFVFPELVPSGLGNAIKQIPPPWGIFVPAVLCLGFYTSSRVAEQVRAGIESLPPGQRMAATALGLTQRQAYRYVLLPTAFRIILPPLSSELLNLIKNTSVAFTIGLFELVGAARSMQEFSFQVFETFAMATLFYLLLNLVVVFCMTRIERRLAVPGFIGLNRGGQQS</sequence>
<evidence type="ECO:0000256" key="2">
    <source>
        <dbReference type="ARBA" id="ARBA00010072"/>
    </source>
</evidence>
<protein>
    <submittedName>
        <fullName evidence="10">Amino acid ABC transporter permease</fullName>
    </submittedName>
</protein>
<feature type="transmembrane region" description="Helical" evidence="8">
    <location>
        <begin position="20"/>
        <end position="44"/>
    </location>
</feature>
<dbReference type="PANTHER" id="PTHR30614">
    <property type="entry name" value="MEMBRANE COMPONENT OF AMINO ACID ABC TRANSPORTER"/>
    <property type="match status" value="1"/>
</dbReference>
<evidence type="ECO:0000256" key="1">
    <source>
        <dbReference type="ARBA" id="ARBA00004429"/>
    </source>
</evidence>
<feature type="transmembrane region" description="Helical" evidence="8">
    <location>
        <begin position="106"/>
        <end position="125"/>
    </location>
</feature>
<dbReference type="AlphaFoldDB" id="A0A853FBZ3"/>
<dbReference type="GO" id="GO:0006865">
    <property type="term" value="P:amino acid transport"/>
    <property type="evidence" value="ECO:0007669"/>
    <property type="project" value="TreeGrafter"/>
</dbReference>
<dbReference type="RefSeq" id="WP_129969556.1">
    <property type="nucleotide sequence ID" value="NZ_JACCEW010000003.1"/>
</dbReference>
<dbReference type="PROSITE" id="PS50928">
    <property type="entry name" value="ABC_TM1"/>
    <property type="match status" value="1"/>
</dbReference>
<evidence type="ECO:0000313" key="10">
    <source>
        <dbReference type="EMBL" id="NYT37288.1"/>
    </source>
</evidence>
<keyword evidence="7 8" id="KW-0472">Membrane</keyword>
<name>A0A853FBZ3_9BURK</name>
<dbReference type="SUPFAM" id="SSF161098">
    <property type="entry name" value="MetI-like"/>
    <property type="match status" value="1"/>
</dbReference>
<feature type="transmembrane region" description="Helical" evidence="8">
    <location>
        <begin position="65"/>
        <end position="86"/>
    </location>
</feature>
<comment type="similarity">
    <text evidence="2">Belongs to the binding-protein-dependent transport system permease family. HisMQ subfamily.</text>
</comment>
<dbReference type="InterPro" id="IPR035906">
    <property type="entry name" value="MetI-like_sf"/>
</dbReference>
<evidence type="ECO:0000313" key="11">
    <source>
        <dbReference type="Proteomes" id="UP000580517"/>
    </source>
</evidence>
<dbReference type="GO" id="GO:0043190">
    <property type="term" value="C:ATP-binding cassette (ABC) transporter complex"/>
    <property type="evidence" value="ECO:0007669"/>
    <property type="project" value="InterPro"/>
</dbReference>
<dbReference type="PANTHER" id="PTHR30614:SF42">
    <property type="entry name" value="GLUTAMATE_ASPARTATE IMPORT PERMEASE PROTEIN GLTJ"/>
    <property type="match status" value="1"/>
</dbReference>
<gene>
    <name evidence="10" type="ORF">H0A68_10430</name>
</gene>
<dbReference type="Gene3D" id="1.10.3720.10">
    <property type="entry name" value="MetI-like"/>
    <property type="match status" value="1"/>
</dbReference>
<comment type="subcellular location">
    <subcellularLocation>
        <location evidence="1">Cell inner membrane</location>
        <topology evidence="1">Multi-pass membrane protein</topology>
    </subcellularLocation>
    <subcellularLocation>
        <location evidence="8">Cell membrane</location>
        <topology evidence="8">Multi-pass membrane protein</topology>
    </subcellularLocation>
</comment>
<proteinExistence type="inferred from homology"/>
<evidence type="ECO:0000256" key="4">
    <source>
        <dbReference type="ARBA" id="ARBA00022475"/>
    </source>
</evidence>
<accession>A0A853FBZ3</accession>
<keyword evidence="6 8" id="KW-1133">Transmembrane helix</keyword>
<dbReference type="CDD" id="cd06261">
    <property type="entry name" value="TM_PBP2"/>
    <property type="match status" value="1"/>
</dbReference>
<evidence type="ECO:0000259" key="9">
    <source>
        <dbReference type="PROSITE" id="PS50928"/>
    </source>
</evidence>
<feature type="domain" description="ABC transmembrane type-1" evidence="9">
    <location>
        <begin position="28"/>
        <end position="228"/>
    </location>
</feature>
<keyword evidence="5 8" id="KW-0812">Transmembrane</keyword>
<evidence type="ECO:0000256" key="7">
    <source>
        <dbReference type="ARBA" id="ARBA00023136"/>
    </source>
</evidence>